<proteinExistence type="predicted"/>
<evidence type="ECO:0000313" key="3">
    <source>
        <dbReference type="Proteomes" id="UP001460270"/>
    </source>
</evidence>
<feature type="compositionally biased region" description="Basic residues" evidence="1">
    <location>
        <begin position="49"/>
        <end position="62"/>
    </location>
</feature>
<keyword evidence="3" id="KW-1185">Reference proteome</keyword>
<dbReference type="AlphaFoldDB" id="A0AAW0MTE3"/>
<protein>
    <submittedName>
        <fullName evidence="2">Uncharacterized protein</fullName>
    </submittedName>
</protein>
<reference evidence="3" key="1">
    <citation type="submission" date="2024-04" db="EMBL/GenBank/DDBJ databases">
        <title>Salinicola lusitanus LLJ914,a marine bacterium isolated from the Okinawa Trough.</title>
        <authorList>
            <person name="Li J."/>
        </authorList>
    </citation>
    <scope>NUCLEOTIDE SEQUENCE [LARGE SCALE GENOMIC DNA]</scope>
</reference>
<evidence type="ECO:0000313" key="2">
    <source>
        <dbReference type="EMBL" id="KAK7879930.1"/>
    </source>
</evidence>
<organism evidence="2 3">
    <name type="scientific">Mugilogobius chulae</name>
    <name type="common">yellowstripe goby</name>
    <dbReference type="NCBI Taxonomy" id="88201"/>
    <lineage>
        <taxon>Eukaryota</taxon>
        <taxon>Metazoa</taxon>
        <taxon>Chordata</taxon>
        <taxon>Craniata</taxon>
        <taxon>Vertebrata</taxon>
        <taxon>Euteleostomi</taxon>
        <taxon>Actinopterygii</taxon>
        <taxon>Neopterygii</taxon>
        <taxon>Teleostei</taxon>
        <taxon>Neoteleostei</taxon>
        <taxon>Acanthomorphata</taxon>
        <taxon>Gobiaria</taxon>
        <taxon>Gobiiformes</taxon>
        <taxon>Gobioidei</taxon>
        <taxon>Gobiidae</taxon>
        <taxon>Gobionellinae</taxon>
        <taxon>Mugilogobius</taxon>
    </lineage>
</organism>
<accession>A0AAW0MTE3</accession>
<comment type="caution">
    <text evidence="2">The sequence shown here is derived from an EMBL/GenBank/DDBJ whole genome shotgun (WGS) entry which is preliminary data.</text>
</comment>
<dbReference type="EMBL" id="JBBPFD010000171">
    <property type="protein sequence ID" value="KAK7879930.1"/>
    <property type="molecule type" value="Genomic_DNA"/>
</dbReference>
<feature type="non-terminal residue" evidence="2">
    <location>
        <position position="1"/>
    </location>
</feature>
<sequence length="62" mass="6796">PPPLTPAGGHPLGGSCSADKRSQFSAPTGPPRHPRVTRTTSIRPDLQRPRRRGMGRFRKSRP</sequence>
<evidence type="ECO:0000256" key="1">
    <source>
        <dbReference type="SAM" id="MobiDB-lite"/>
    </source>
</evidence>
<feature type="non-terminal residue" evidence="2">
    <location>
        <position position="62"/>
    </location>
</feature>
<feature type="region of interest" description="Disordered" evidence="1">
    <location>
        <begin position="1"/>
        <end position="62"/>
    </location>
</feature>
<gene>
    <name evidence="2" type="ORF">WMY93_033401</name>
</gene>
<dbReference type="Proteomes" id="UP001460270">
    <property type="component" value="Unassembled WGS sequence"/>
</dbReference>
<name>A0AAW0MTE3_9GOBI</name>